<dbReference type="GO" id="GO:0070916">
    <property type="term" value="C:inositol phosphoceramide synthase complex"/>
    <property type="evidence" value="ECO:0007669"/>
    <property type="project" value="TreeGrafter"/>
</dbReference>
<feature type="transmembrane region" description="Helical" evidence="6">
    <location>
        <begin position="299"/>
        <end position="319"/>
    </location>
</feature>
<dbReference type="PANTHER" id="PTHR31310">
    <property type="match status" value="1"/>
</dbReference>
<reference evidence="9" key="1">
    <citation type="submission" date="2019-01" db="EMBL/GenBank/DDBJ databases">
        <title>Draft genome sequences of three monokaryotic isolates of the white-rot basidiomycete fungus Dichomitus squalens.</title>
        <authorList>
            <consortium name="DOE Joint Genome Institute"/>
            <person name="Lopez S.C."/>
            <person name="Andreopoulos B."/>
            <person name="Pangilinan J."/>
            <person name="Lipzen A."/>
            <person name="Riley R."/>
            <person name="Ahrendt S."/>
            <person name="Ng V."/>
            <person name="Barry K."/>
            <person name="Daum C."/>
            <person name="Grigoriev I.V."/>
            <person name="Hilden K.S."/>
            <person name="Makela M.R."/>
            <person name="de Vries R.P."/>
        </authorList>
    </citation>
    <scope>NUCLEOTIDE SEQUENCE [LARGE SCALE GENOMIC DNA]</scope>
    <source>
        <strain evidence="9">OM18370.1</strain>
    </source>
</reference>
<comment type="subcellular location">
    <subcellularLocation>
        <location evidence="1">Membrane</location>
        <topology evidence="1">Multi-pass membrane protein</topology>
    </subcellularLocation>
</comment>
<dbReference type="InterPro" id="IPR000326">
    <property type="entry name" value="PAP2/HPO"/>
</dbReference>
<feature type="transmembrane region" description="Helical" evidence="6">
    <location>
        <begin position="326"/>
        <end position="345"/>
    </location>
</feature>
<evidence type="ECO:0000256" key="2">
    <source>
        <dbReference type="ARBA" id="ARBA00022692"/>
    </source>
</evidence>
<evidence type="ECO:0000256" key="5">
    <source>
        <dbReference type="SAM" id="MobiDB-lite"/>
    </source>
</evidence>
<keyword evidence="2 6" id="KW-0812">Transmembrane</keyword>
<dbReference type="GO" id="GO:0016020">
    <property type="term" value="C:membrane"/>
    <property type="evidence" value="ECO:0007669"/>
    <property type="project" value="UniProtKB-SubCell"/>
</dbReference>
<feature type="region of interest" description="Disordered" evidence="5">
    <location>
        <begin position="376"/>
        <end position="434"/>
    </location>
</feature>
<dbReference type="GO" id="GO:0030148">
    <property type="term" value="P:sphingolipid biosynthetic process"/>
    <property type="evidence" value="ECO:0007669"/>
    <property type="project" value="TreeGrafter"/>
</dbReference>
<evidence type="ECO:0000313" key="9">
    <source>
        <dbReference type="EMBL" id="TBU34955.1"/>
    </source>
</evidence>
<evidence type="ECO:0000256" key="3">
    <source>
        <dbReference type="ARBA" id="ARBA00022989"/>
    </source>
</evidence>
<dbReference type="InterPro" id="IPR052185">
    <property type="entry name" value="IPC_Synthase-Related"/>
</dbReference>
<feature type="transmembrane region" description="Helical" evidence="6">
    <location>
        <begin position="121"/>
        <end position="141"/>
    </location>
</feature>
<evidence type="ECO:0000256" key="7">
    <source>
        <dbReference type="SAM" id="SignalP"/>
    </source>
</evidence>
<dbReference type="Pfam" id="PF14378">
    <property type="entry name" value="PAP2_3"/>
    <property type="match status" value="1"/>
</dbReference>
<dbReference type="Proteomes" id="UP000292957">
    <property type="component" value="Unassembled WGS sequence"/>
</dbReference>
<gene>
    <name evidence="9" type="ORF">BD311DRAFT_801657</name>
</gene>
<name>A0A4Q9N428_9APHY</name>
<keyword evidence="7" id="KW-0732">Signal</keyword>
<dbReference type="EMBL" id="ML143387">
    <property type="protein sequence ID" value="TBU34955.1"/>
    <property type="molecule type" value="Genomic_DNA"/>
</dbReference>
<dbReference type="InterPro" id="IPR036938">
    <property type="entry name" value="PAP2/HPO_sf"/>
</dbReference>
<dbReference type="Gene3D" id="1.20.144.10">
    <property type="entry name" value="Phosphatidic acid phosphatase type 2/haloperoxidase"/>
    <property type="match status" value="1"/>
</dbReference>
<keyword evidence="3 6" id="KW-1133">Transmembrane helix</keyword>
<feature type="domain" description="Phosphatidic acid phosphatase type 2/haloperoxidase" evidence="8">
    <location>
        <begin position="202"/>
        <end position="341"/>
    </location>
</feature>
<evidence type="ECO:0000256" key="4">
    <source>
        <dbReference type="ARBA" id="ARBA00023136"/>
    </source>
</evidence>
<dbReference type="InterPro" id="IPR026841">
    <property type="entry name" value="Aur1/Ipt1"/>
</dbReference>
<evidence type="ECO:0000256" key="1">
    <source>
        <dbReference type="ARBA" id="ARBA00004141"/>
    </source>
</evidence>
<protein>
    <recommendedName>
        <fullName evidence="8">Phosphatidic acid phosphatase type 2/haloperoxidase domain-containing protein</fullName>
    </recommendedName>
</protein>
<feature type="transmembrane region" description="Helical" evidence="6">
    <location>
        <begin position="172"/>
        <end position="194"/>
    </location>
</feature>
<sequence>MASKLLLLLLLIPGLIGVAMLFPPGRRLVRHCVDVLLNGKTPLRWLAGLLAGILPPVTWTLAFKCARLIPDEWRPKIHTHVLPKLEAKLLSSAGILFVTLCLVPLAMLVRTRCHTALSRKLYPALVVLFPLWLKVLNMLALDLPTVRQLLERAIADNNMLTHLSLQTPEQDVVAWIFYGVLHFASPFIAGWWIWGFAPPGAAIVFGITLGAQNLCGLFTHLVFPNAAPWFYDVYPADTVPDYSFPGNPAGLVRVDEVLGTHLYRAAFKKSPVVFGALPSLHAATSLCFSLFVACYGGQWGIVTMVVYSTFMFWSTMYLHHHFAIDLLVGSFYALAAFAVTQHFLLRKLDAKYVEEGLTRGVDRLFCLTPRHAAYMRVPSSPPRTGTPDAAAQSPPRDEEESGPDVRSLDDSFPMMSVSRQQPTTAPHPSPTQLA</sequence>
<feature type="signal peptide" evidence="7">
    <location>
        <begin position="1"/>
        <end position="17"/>
    </location>
</feature>
<organism evidence="9">
    <name type="scientific">Dichomitus squalens</name>
    <dbReference type="NCBI Taxonomy" id="114155"/>
    <lineage>
        <taxon>Eukaryota</taxon>
        <taxon>Fungi</taxon>
        <taxon>Dikarya</taxon>
        <taxon>Basidiomycota</taxon>
        <taxon>Agaricomycotina</taxon>
        <taxon>Agaricomycetes</taxon>
        <taxon>Polyporales</taxon>
        <taxon>Polyporaceae</taxon>
        <taxon>Dichomitus</taxon>
    </lineage>
</organism>
<evidence type="ECO:0000259" key="8">
    <source>
        <dbReference type="SMART" id="SM00014"/>
    </source>
</evidence>
<dbReference type="GO" id="GO:0006676">
    <property type="term" value="P:mannosyl diphosphorylinositol ceramide metabolic process"/>
    <property type="evidence" value="ECO:0007669"/>
    <property type="project" value="TreeGrafter"/>
</dbReference>
<feature type="transmembrane region" description="Helical" evidence="6">
    <location>
        <begin position="272"/>
        <end position="293"/>
    </location>
</feature>
<feature type="chain" id="PRO_5020889254" description="Phosphatidic acid phosphatase type 2/haloperoxidase domain-containing protein" evidence="7">
    <location>
        <begin position="18"/>
        <end position="434"/>
    </location>
</feature>
<dbReference type="CDD" id="cd03386">
    <property type="entry name" value="PAP2_Aur1_like"/>
    <property type="match status" value="1"/>
</dbReference>
<feature type="transmembrane region" description="Helical" evidence="6">
    <location>
        <begin position="87"/>
        <end position="109"/>
    </location>
</feature>
<feature type="transmembrane region" description="Helical" evidence="6">
    <location>
        <begin position="200"/>
        <end position="223"/>
    </location>
</feature>
<feature type="compositionally biased region" description="Pro residues" evidence="5">
    <location>
        <begin position="425"/>
        <end position="434"/>
    </location>
</feature>
<keyword evidence="4 6" id="KW-0472">Membrane</keyword>
<evidence type="ECO:0000256" key="6">
    <source>
        <dbReference type="SAM" id="Phobius"/>
    </source>
</evidence>
<dbReference type="AlphaFoldDB" id="A0A4Q9N428"/>
<dbReference type="OrthoDB" id="5784at2759"/>
<feature type="transmembrane region" description="Helical" evidence="6">
    <location>
        <begin position="45"/>
        <end position="66"/>
    </location>
</feature>
<proteinExistence type="predicted"/>
<dbReference type="SUPFAM" id="SSF48317">
    <property type="entry name" value="Acid phosphatase/Vanadium-dependent haloperoxidase"/>
    <property type="match status" value="1"/>
</dbReference>
<accession>A0A4Q9N428</accession>
<dbReference type="SMART" id="SM00014">
    <property type="entry name" value="acidPPc"/>
    <property type="match status" value="1"/>
</dbReference>
<dbReference type="PANTHER" id="PTHR31310:SF8">
    <property type="entry name" value="INOSITOLPHOSPHOTRANSFERASE 1"/>
    <property type="match status" value="1"/>
</dbReference>